<dbReference type="Gene3D" id="3.30.565.10">
    <property type="entry name" value="Histidine kinase-like ATPase, C-terminal domain"/>
    <property type="match status" value="1"/>
</dbReference>
<evidence type="ECO:0000313" key="7">
    <source>
        <dbReference type="EMBL" id="AJF06397.1"/>
    </source>
</evidence>
<gene>
    <name evidence="7" type="ORF">GSUB_07345</name>
</gene>
<dbReference type="AlphaFoldDB" id="A0A0B5FE16"/>
<dbReference type="RefSeq" id="WP_040200000.1">
    <property type="nucleotide sequence ID" value="NZ_CP010311.1"/>
</dbReference>
<dbReference type="Gene3D" id="1.10.287.130">
    <property type="match status" value="1"/>
</dbReference>
<dbReference type="GO" id="GO:0000155">
    <property type="term" value="F:phosphorelay sensor kinase activity"/>
    <property type="evidence" value="ECO:0007669"/>
    <property type="project" value="InterPro"/>
</dbReference>
<dbReference type="SMART" id="SM00388">
    <property type="entry name" value="HisKA"/>
    <property type="match status" value="1"/>
</dbReference>
<dbReference type="CDD" id="cd00082">
    <property type="entry name" value="HisKA"/>
    <property type="match status" value="1"/>
</dbReference>
<dbReference type="PANTHER" id="PTHR33525:SF6">
    <property type="entry name" value="HDOD DOMAIN-CONTAINING PROTEIN"/>
    <property type="match status" value="1"/>
</dbReference>
<dbReference type="InterPro" id="IPR052340">
    <property type="entry name" value="RNase_Y/CdgJ"/>
</dbReference>
<dbReference type="InterPro" id="IPR036890">
    <property type="entry name" value="HATPase_C_sf"/>
</dbReference>
<dbReference type="InterPro" id="IPR004358">
    <property type="entry name" value="Sig_transdc_His_kin-like_C"/>
</dbReference>
<feature type="domain" description="Histidine kinase" evidence="5">
    <location>
        <begin position="493"/>
        <end position="706"/>
    </location>
</feature>
<organism evidence="7 8">
    <name type="scientific">Geoalkalibacter subterraneus</name>
    <dbReference type="NCBI Taxonomy" id="483547"/>
    <lineage>
        <taxon>Bacteria</taxon>
        <taxon>Pseudomonadati</taxon>
        <taxon>Thermodesulfobacteriota</taxon>
        <taxon>Desulfuromonadia</taxon>
        <taxon>Desulfuromonadales</taxon>
        <taxon>Geoalkalibacteraceae</taxon>
        <taxon>Geoalkalibacter</taxon>
    </lineage>
</organism>
<keyword evidence="3" id="KW-0597">Phosphoprotein</keyword>
<dbReference type="InterPro" id="IPR029016">
    <property type="entry name" value="GAF-like_dom_sf"/>
</dbReference>
<dbReference type="SUPFAM" id="SSF55874">
    <property type="entry name" value="ATPase domain of HSP90 chaperone/DNA topoisomerase II/histidine kinase"/>
    <property type="match status" value="1"/>
</dbReference>
<dbReference type="OrthoDB" id="9797768at2"/>
<dbReference type="Pfam" id="PF00512">
    <property type="entry name" value="HisKA"/>
    <property type="match status" value="1"/>
</dbReference>
<evidence type="ECO:0000259" key="6">
    <source>
        <dbReference type="PROSITE" id="PS51833"/>
    </source>
</evidence>
<comment type="catalytic activity">
    <reaction evidence="1">
        <text>ATP + protein L-histidine = ADP + protein N-phospho-L-histidine.</text>
        <dbReference type="EC" id="2.7.13.3"/>
    </reaction>
</comment>
<feature type="region of interest" description="Disordered" evidence="4">
    <location>
        <begin position="705"/>
        <end position="724"/>
    </location>
</feature>
<dbReference type="SUPFAM" id="SSF109604">
    <property type="entry name" value="HD-domain/PDEase-like"/>
    <property type="match status" value="1"/>
</dbReference>
<sequence>MEYAEVHIEEIPSVPQVLLELLRLFHQSTVEFGDIAHIIEQDPVISAKILHIANTSFYRQWSEIKHIRRLLVVMGIDEVRHIAVTSAIYQYFSQFSEHQEDIVTAIWARSLLCGHITQELARLVGYPFPDEAYTTGLLSRFGQLVLLKNHPESYLDILFMDDPDSAVERAEKKLFNASHAQVGAAVIRQWPLHPFVADAILFQNTPQAALSDASNLVKLLNLAARLTQSVLHGPDTPDTRPHDDLFGLDEALLAECRDCARRTVLECAQQFGIHSSLIFPSTDKPNREEKTATHQQMRHKLSQYVRHAALTGSSELDASPADTPEQIFDRIRQELTIAFGLQDIHFLTYDEENHSLHPLSTVDDGQDLLRELHINVDKSASLAARALKTGRIHCTFDSVEEDDPAAVIDQQLCRLLHQDGLLFLPLRDGEKFLGVLFAGVSEPRWRRIKPPAIGIELFSQHISRYMARALRLLDIHRKMLTDQQEEMRVEARKLAHEINNPLSIINTYLFALTTKLGENHAASDEISVIREEILRIGGILARLRDLGTATEDEKSPLQLNQTIEDLIKLFNQTLFKGKVIQTEISLDDRIPPLAIGSAAVKQILINLVRNAVEALPDDGLLRITTRDGIYKNGQVFVGMKIEDNGPGIPPDILKNLFQPVVSTKKDHSGLGLSIVKNLVDRMGGEISCVSDPETGTIFDILMPRRTVDTDSSNESGDVSDPREE</sequence>
<dbReference type="InterPro" id="IPR013976">
    <property type="entry name" value="HDOD"/>
</dbReference>
<reference evidence="7 8" key="1">
    <citation type="journal article" date="2015" name="Genome Announc.">
        <title>Genomes of Geoalkalibacter ferrihydriticus Z-0531T and Geoalkalibacter subterraneus Red1T, Two Haloalkaliphilic Metal-Reducing Deltaproteobacteria.</title>
        <authorList>
            <person name="Badalamenti J.P."/>
            <person name="Krajmalnik-Brown R."/>
            <person name="Torres C.I."/>
            <person name="Bond D.R."/>
        </authorList>
    </citation>
    <scope>NUCLEOTIDE SEQUENCE [LARGE SCALE GENOMIC DNA]</scope>
    <source>
        <strain evidence="7 8">Red1</strain>
    </source>
</reference>
<dbReference type="EMBL" id="CP010311">
    <property type="protein sequence ID" value="AJF06397.1"/>
    <property type="molecule type" value="Genomic_DNA"/>
</dbReference>
<evidence type="ECO:0000256" key="1">
    <source>
        <dbReference type="ARBA" id="ARBA00000085"/>
    </source>
</evidence>
<dbReference type="InterPro" id="IPR036097">
    <property type="entry name" value="HisK_dim/P_sf"/>
</dbReference>
<dbReference type="KEGG" id="gsb:GSUB_07345"/>
<keyword evidence="8" id="KW-1185">Reference proteome</keyword>
<dbReference type="HOGENOM" id="CLU_023354_0_0_7"/>
<dbReference type="Pfam" id="PF08668">
    <property type="entry name" value="HDOD"/>
    <property type="match status" value="1"/>
</dbReference>
<dbReference type="PANTHER" id="PTHR33525">
    <property type="match status" value="1"/>
</dbReference>
<protein>
    <recommendedName>
        <fullName evidence="2">histidine kinase</fullName>
        <ecNumber evidence="2">2.7.13.3</ecNumber>
    </recommendedName>
</protein>
<dbReference type="SUPFAM" id="SSF47384">
    <property type="entry name" value="Homodimeric domain of signal transducing histidine kinase"/>
    <property type="match status" value="1"/>
</dbReference>
<dbReference type="Pfam" id="PF02518">
    <property type="entry name" value="HATPase_c"/>
    <property type="match status" value="1"/>
</dbReference>
<feature type="domain" description="HDOD" evidence="6">
    <location>
        <begin position="11"/>
        <end position="206"/>
    </location>
</feature>
<accession>A0A0B5FE16</accession>
<dbReference type="EC" id="2.7.13.3" evidence="2"/>
<dbReference type="Proteomes" id="UP000035036">
    <property type="component" value="Chromosome"/>
</dbReference>
<dbReference type="Gene3D" id="3.30.450.40">
    <property type="match status" value="1"/>
</dbReference>
<evidence type="ECO:0000313" key="8">
    <source>
        <dbReference type="Proteomes" id="UP000035036"/>
    </source>
</evidence>
<proteinExistence type="predicted"/>
<evidence type="ECO:0000256" key="2">
    <source>
        <dbReference type="ARBA" id="ARBA00012438"/>
    </source>
</evidence>
<dbReference type="Gene3D" id="1.10.3210.10">
    <property type="entry name" value="Hypothetical protein af1432"/>
    <property type="match status" value="1"/>
</dbReference>
<evidence type="ECO:0000256" key="3">
    <source>
        <dbReference type="ARBA" id="ARBA00022553"/>
    </source>
</evidence>
<dbReference type="InterPro" id="IPR003661">
    <property type="entry name" value="HisK_dim/P_dom"/>
</dbReference>
<evidence type="ECO:0000259" key="5">
    <source>
        <dbReference type="PROSITE" id="PS50109"/>
    </source>
</evidence>
<evidence type="ECO:0000256" key="4">
    <source>
        <dbReference type="SAM" id="MobiDB-lite"/>
    </source>
</evidence>
<dbReference type="InterPro" id="IPR005467">
    <property type="entry name" value="His_kinase_dom"/>
</dbReference>
<name>A0A0B5FE16_9BACT</name>
<dbReference type="SMART" id="SM00387">
    <property type="entry name" value="HATPase_c"/>
    <property type="match status" value="1"/>
</dbReference>
<dbReference type="SUPFAM" id="SSF55781">
    <property type="entry name" value="GAF domain-like"/>
    <property type="match status" value="1"/>
</dbReference>
<dbReference type="STRING" id="483547.GSUB_07345"/>
<dbReference type="InterPro" id="IPR003594">
    <property type="entry name" value="HATPase_dom"/>
</dbReference>
<dbReference type="PROSITE" id="PS50109">
    <property type="entry name" value="HIS_KIN"/>
    <property type="match status" value="1"/>
</dbReference>
<dbReference type="PROSITE" id="PS51833">
    <property type="entry name" value="HDOD"/>
    <property type="match status" value="1"/>
</dbReference>
<dbReference type="PRINTS" id="PR00344">
    <property type="entry name" value="BCTRLSENSOR"/>
</dbReference>